<feature type="domain" description="HD/PDEase" evidence="1">
    <location>
        <begin position="21"/>
        <end position="135"/>
    </location>
</feature>
<dbReference type="InterPro" id="IPR003607">
    <property type="entry name" value="HD/PDEase_dom"/>
</dbReference>
<reference evidence="2 3" key="1">
    <citation type="submission" date="2024-01" db="EMBL/GenBank/DDBJ databases">
        <title>Complete Genome Sequence of Alkalicoccus halolimnae BZ-SZ-XJ29T, a Moderately Halophilic Bacterium Isolated from a Salt Lake.</title>
        <authorList>
            <person name="Zhao B."/>
        </authorList>
    </citation>
    <scope>NUCLEOTIDE SEQUENCE [LARGE SCALE GENOMIC DNA]</scope>
    <source>
        <strain evidence="2 3">BZ-SZ-XJ29</strain>
    </source>
</reference>
<dbReference type="KEGG" id="ahal:FTX54_008880"/>
<evidence type="ECO:0000313" key="2">
    <source>
        <dbReference type="EMBL" id="WWD78551.1"/>
    </source>
</evidence>
<accession>A0A5C7F984</accession>
<dbReference type="InterPro" id="IPR006674">
    <property type="entry name" value="HD_domain"/>
</dbReference>
<dbReference type="Pfam" id="PF01966">
    <property type="entry name" value="HD"/>
    <property type="match status" value="1"/>
</dbReference>
<dbReference type="SUPFAM" id="SSF109604">
    <property type="entry name" value="HD-domain/PDEase-like"/>
    <property type="match status" value="1"/>
</dbReference>
<dbReference type="SMART" id="SM00471">
    <property type="entry name" value="HDc"/>
    <property type="match status" value="1"/>
</dbReference>
<dbReference type="EMBL" id="CP144914">
    <property type="protein sequence ID" value="WWD78551.1"/>
    <property type="molecule type" value="Genomic_DNA"/>
</dbReference>
<dbReference type="PANTHER" id="PTHR33594:SF1">
    <property type="entry name" value="HD_PDEASE DOMAIN-CONTAINING PROTEIN"/>
    <property type="match status" value="1"/>
</dbReference>
<name>A0A5C7F984_9BACI</name>
<protein>
    <submittedName>
        <fullName evidence="2">HD domain-containing protein</fullName>
    </submittedName>
</protein>
<evidence type="ECO:0000259" key="1">
    <source>
        <dbReference type="SMART" id="SM00471"/>
    </source>
</evidence>
<dbReference type="Proteomes" id="UP000321816">
    <property type="component" value="Chromosome"/>
</dbReference>
<dbReference type="AlphaFoldDB" id="A0A5C7F984"/>
<dbReference type="OrthoDB" id="9797344at2"/>
<keyword evidence="3" id="KW-1185">Reference proteome</keyword>
<sequence>MKRSWINEAEIFSKNFFAHDTSGHDWEHTNRVRNQAVEIARIEGADTELCEIGALLHDVIDEKFHSSKSEGELVVQAWMTKQAIPEKLQTNIISMISSVAFQGGNNQSPPSLEGAVIQDADRLDAIGAVGIARCFMYAGNKGTPMYTPGQAVRESMSEGDYRDRSAAAITHFYEKLLLLKDLMNTETGKKRAEVRHERLLTYLDDFYSEWEGTT</sequence>
<gene>
    <name evidence="2" type="ORF">FTX54_008880</name>
</gene>
<dbReference type="Gene3D" id="1.10.472.50">
    <property type="entry name" value="HD-domain/PDEase-like"/>
    <property type="match status" value="1"/>
</dbReference>
<dbReference type="Gene3D" id="1.20.58.1910">
    <property type="match status" value="1"/>
</dbReference>
<organism evidence="2 3">
    <name type="scientific">Alkalicoccus halolimnae</name>
    <dbReference type="NCBI Taxonomy" id="1667239"/>
    <lineage>
        <taxon>Bacteria</taxon>
        <taxon>Bacillati</taxon>
        <taxon>Bacillota</taxon>
        <taxon>Bacilli</taxon>
        <taxon>Bacillales</taxon>
        <taxon>Bacillaceae</taxon>
        <taxon>Alkalicoccus</taxon>
    </lineage>
</organism>
<dbReference type="PANTHER" id="PTHR33594">
    <property type="entry name" value="SUPERFAMILY HYDROLASE, PUTATIVE (AFU_ORTHOLOGUE AFUA_1G03035)-RELATED"/>
    <property type="match status" value="1"/>
</dbReference>
<proteinExistence type="predicted"/>
<dbReference type="CDD" id="cd00077">
    <property type="entry name" value="HDc"/>
    <property type="match status" value="1"/>
</dbReference>
<evidence type="ECO:0000313" key="3">
    <source>
        <dbReference type="Proteomes" id="UP000321816"/>
    </source>
</evidence>
<dbReference type="RefSeq" id="WP_147802249.1">
    <property type="nucleotide sequence ID" value="NZ_CP144914.1"/>
</dbReference>